<evidence type="ECO:0000313" key="4">
    <source>
        <dbReference type="Proteomes" id="UP000676565"/>
    </source>
</evidence>
<evidence type="ECO:0000256" key="2">
    <source>
        <dbReference type="SAM" id="MobiDB-lite"/>
    </source>
</evidence>
<proteinExistence type="predicted"/>
<evidence type="ECO:0000313" key="3">
    <source>
        <dbReference type="EMBL" id="MBP3956307.1"/>
    </source>
</evidence>
<sequence length="110" mass="11974">MKDIADKTTMDANEALEKLEHASRRVAKTAAEQIANGADPKEIARQTALTVGDLDGEDKIQHLVAIAQGMTKDEVRQMIATLEAIDEDDEGEDAPKPTPAAKPKKKKPKR</sequence>
<dbReference type="RefSeq" id="WP_210654326.1">
    <property type="nucleotide sequence ID" value="NZ_JAGKQQ010000001.1"/>
</dbReference>
<reference evidence="3 4" key="1">
    <citation type="submission" date="2021-04" db="EMBL/GenBank/DDBJ databases">
        <authorList>
            <person name="Ivanova A."/>
        </authorList>
    </citation>
    <scope>NUCLEOTIDE SEQUENCE [LARGE SCALE GENOMIC DNA]</scope>
    <source>
        <strain evidence="3 4">G18</strain>
    </source>
</reference>
<gene>
    <name evidence="3" type="ORF">J8F10_13535</name>
</gene>
<organism evidence="3 4">
    <name type="scientific">Gemmata palustris</name>
    <dbReference type="NCBI Taxonomy" id="2822762"/>
    <lineage>
        <taxon>Bacteria</taxon>
        <taxon>Pseudomonadati</taxon>
        <taxon>Planctomycetota</taxon>
        <taxon>Planctomycetia</taxon>
        <taxon>Gemmatales</taxon>
        <taxon>Gemmataceae</taxon>
        <taxon>Gemmata</taxon>
    </lineage>
</organism>
<dbReference type="EMBL" id="JAGKQQ010000001">
    <property type="protein sequence ID" value="MBP3956307.1"/>
    <property type="molecule type" value="Genomic_DNA"/>
</dbReference>
<protein>
    <submittedName>
        <fullName evidence="3">Uncharacterized protein</fullName>
    </submittedName>
</protein>
<comment type="caution">
    <text evidence="3">The sequence shown here is derived from an EMBL/GenBank/DDBJ whole genome shotgun (WGS) entry which is preliminary data.</text>
</comment>
<keyword evidence="4" id="KW-1185">Reference proteome</keyword>
<feature type="region of interest" description="Disordered" evidence="2">
    <location>
        <begin position="83"/>
        <end position="110"/>
    </location>
</feature>
<name>A0ABS5BSB6_9BACT</name>
<accession>A0ABS5BSB6</accession>
<dbReference type="Proteomes" id="UP000676565">
    <property type="component" value="Unassembled WGS sequence"/>
</dbReference>
<feature type="coiled-coil region" evidence="1">
    <location>
        <begin position="5"/>
        <end position="32"/>
    </location>
</feature>
<keyword evidence="1" id="KW-0175">Coiled coil</keyword>
<evidence type="ECO:0000256" key="1">
    <source>
        <dbReference type="SAM" id="Coils"/>
    </source>
</evidence>